<keyword evidence="8" id="KW-0187">Copper transport</keyword>
<dbReference type="InterPro" id="IPR006121">
    <property type="entry name" value="HMA_dom"/>
</dbReference>
<dbReference type="GO" id="GO:0005524">
    <property type="term" value="F:ATP binding"/>
    <property type="evidence" value="ECO:0007669"/>
    <property type="project" value="UniProtKB-UniRule"/>
</dbReference>
<dbReference type="Gene3D" id="3.30.70.100">
    <property type="match status" value="2"/>
</dbReference>
<dbReference type="SUPFAM" id="SSF81653">
    <property type="entry name" value="Calcium ATPase, transduction domain A"/>
    <property type="match status" value="1"/>
</dbReference>
<keyword evidence="14" id="KW-0406">Ion transport</keyword>
<accession>A0A948TH76</accession>
<protein>
    <recommendedName>
        <fullName evidence="16">P-type Cu(2+) transporter</fullName>
        <ecNumber evidence="16">7.2.2.9</ecNumber>
    </recommendedName>
</protein>
<keyword evidence="12 18" id="KW-1133">Transmembrane helix</keyword>
<proteinExistence type="inferred from homology"/>
<evidence type="ECO:0000256" key="3">
    <source>
        <dbReference type="ARBA" id="ARBA00022448"/>
    </source>
</evidence>
<dbReference type="Gene3D" id="3.40.1110.10">
    <property type="entry name" value="Calcium-transporting ATPase, cytoplasmic domain N"/>
    <property type="match status" value="1"/>
</dbReference>
<dbReference type="PROSITE" id="PS00154">
    <property type="entry name" value="ATPASE_E1_E2"/>
    <property type="match status" value="1"/>
</dbReference>
<dbReference type="GO" id="GO:0016887">
    <property type="term" value="F:ATP hydrolysis activity"/>
    <property type="evidence" value="ECO:0007669"/>
    <property type="project" value="InterPro"/>
</dbReference>
<evidence type="ECO:0000256" key="19">
    <source>
        <dbReference type="SAM" id="MobiDB-lite"/>
    </source>
</evidence>
<keyword evidence="18" id="KW-1003">Cell membrane</keyword>
<dbReference type="NCBIfam" id="TIGR01525">
    <property type="entry name" value="ATPase-IB_hvy"/>
    <property type="match status" value="1"/>
</dbReference>
<dbReference type="InterPro" id="IPR001757">
    <property type="entry name" value="P_typ_ATPase"/>
</dbReference>
<dbReference type="InterPro" id="IPR027256">
    <property type="entry name" value="P-typ_ATPase_IB"/>
</dbReference>
<dbReference type="CDD" id="cd02094">
    <property type="entry name" value="P-type_ATPase_Cu-like"/>
    <property type="match status" value="1"/>
</dbReference>
<reference evidence="21" key="2">
    <citation type="submission" date="2021-04" db="EMBL/GenBank/DDBJ databases">
        <authorList>
            <person name="Gilroy R."/>
        </authorList>
    </citation>
    <scope>NUCLEOTIDE SEQUENCE</scope>
    <source>
        <strain evidence="21">378</strain>
    </source>
</reference>
<evidence type="ECO:0000256" key="11">
    <source>
        <dbReference type="ARBA" id="ARBA00022967"/>
    </source>
</evidence>
<dbReference type="Gene3D" id="3.40.50.1000">
    <property type="entry name" value="HAD superfamily/HAD-like"/>
    <property type="match status" value="1"/>
</dbReference>
<dbReference type="EMBL" id="JAHLFE010000169">
    <property type="protein sequence ID" value="MBU3844839.1"/>
    <property type="molecule type" value="Genomic_DNA"/>
</dbReference>
<keyword evidence="10" id="KW-0460">Magnesium</keyword>
<evidence type="ECO:0000313" key="21">
    <source>
        <dbReference type="EMBL" id="MBU3844839.1"/>
    </source>
</evidence>
<evidence type="ECO:0000256" key="5">
    <source>
        <dbReference type="ARBA" id="ARBA00022723"/>
    </source>
</evidence>
<dbReference type="SFLD" id="SFLDG00002">
    <property type="entry name" value="C1.7:_P-type_atpase_like"/>
    <property type="match status" value="1"/>
</dbReference>
<dbReference type="GO" id="GO:0055070">
    <property type="term" value="P:copper ion homeostasis"/>
    <property type="evidence" value="ECO:0007669"/>
    <property type="project" value="TreeGrafter"/>
</dbReference>
<feature type="region of interest" description="Disordered" evidence="19">
    <location>
        <begin position="874"/>
        <end position="902"/>
    </location>
</feature>
<sequence>MSQACKQNFAIKGMSCAACKARVERAVAPLPGVESVAVQLLQNSMTVLFNDKECSVEKIEAAVSKAGYEASPIHSSKELLHMDDGEVREKKKRLIASVILTLLLLALSMGPMVGIDILPLAQANAYSQLGLCLMVMALNIHYFKNGFKALLHLAPNMDSLVAIGAGASFLSSCFSMIFIQEGDLTSNLHRHFSLYFEGVATILTLVSVGKYLETKAKHRAVDAISKLYELAPNTVVVRKLKKHATKGADSYEEVTVPLEAVAVGDEVVLRSGDRVGVDGVVIEGNGFFDESAITGEAMQVKKAEGDKVISATFLRHGYVVFKVEKVGNDTTLAKIIALVDDANRQKAPIARLADRVAFYFVPAVILIALITGVVWLYEGAPPTQALSFAVSVLVVSCPCALGLATPTAIMVATGRAASLGVLFKSPEALENLQHVDIMVFDKTGTITEGKMRVLACKRYAAEPEEMTHIIHLTQALEQRSEHPIAQALVSYCQQELSTLKLKGDAAVAAAADAKLEVTEFINHEGKGVEAVIGGVRYFMGSTTFMNQVLYKDNTEAQNLSNYREESVNVTVHLFTPTQHLVSFALGDEIKRGAADVVELLRNFGVHSIIVSGDSVRVVANVAEQVGITTYKAVCLPQDKSDFISLLKDKGHHVAMMGDGINDAPSLTTSDVGISIAGSTDIAKSCADVILMKDNLYSIVSALMLSRLTLSNIKENLFWAFIYNIVCIPVAAGVFFDSLGLKLDPMLAACLMSLSSVCVVSNALRLKRHSLNFQLPNGKVVRAEVADNDGATSVHVSSSIAEDEAAAAAQQGAYSTDPGNEEQSPRRLRLERSAKEKEMDAELAAAGAQLVGEEVQAPNLSYDAATLGTTQQKAEAAVQQASDSQSDAMQVSPDNSRSAAGAEAATYGQTKMVKLVHINGMHCEHCQKSVTKALSAVAGVSKVDVSLEFKTARVECADSVTDAQLTQAVVDDGFEVTSIDNA</sequence>
<evidence type="ECO:0000256" key="9">
    <source>
        <dbReference type="ARBA" id="ARBA00022840"/>
    </source>
</evidence>
<dbReference type="FunFam" id="3.30.70.100:FF:000005">
    <property type="entry name" value="Copper-exporting P-type ATPase A"/>
    <property type="match status" value="1"/>
</dbReference>
<dbReference type="Pfam" id="PF00702">
    <property type="entry name" value="Hydrolase"/>
    <property type="match status" value="1"/>
</dbReference>
<dbReference type="GO" id="GO:0005507">
    <property type="term" value="F:copper ion binding"/>
    <property type="evidence" value="ECO:0007669"/>
    <property type="project" value="InterPro"/>
</dbReference>
<evidence type="ECO:0000256" key="18">
    <source>
        <dbReference type="RuleBase" id="RU362081"/>
    </source>
</evidence>
<dbReference type="InterPro" id="IPR059000">
    <property type="entry name" value="ATPase_P-type_domA"/>
</dbReference>
<dbReference type="InterPro" id="IPR023214">
    <property type="entry name" value="HAD_sf"/>
</dbReference>
<evidence type="ECO:0000256" key="6">
    <source>
        <dbReference type="ARBA" id="ARBA00022737"/>
    </source>
</evidence>
<dbReference type="SUPFAM" id="SSF56784">
    <property type="entry name" value="HAD-like"/>
    <property type="match status" value="1"/>
</dbReference>
<evidence type="ECO:0000256" key="16">
    <source>
        <dbReference type="ARBA" id="ARBA00038904"/>
    </source>
</evidence>
<dbReference type="PROSITE" id="PS50846">
    <property type="entry name" value="HMA_2"/>
    <property type="match status" value="2"/>
</dbReference>
<keyword evidence="3" id="KW-0813">Transport</keyword>
<reference evidence="21" key="1">
    <citation type="journal article" date="2021" name="PeerJ">
        <title>Extensive microbial diversity within the chicken gut microbiome revealed by metagenomics and culture.</title>
        <authorList>
            <person name="Gilroy R."/>
            <person name="Ravi A."/>
            <person name="Getino M."/>
            <person name="Pursley I."/>
            <person name="Horton D.L."/>
            <person name="Alikhan N.F."/>
            <person name="Baker D."/>
            <person name="Gharbi K."/>
            <person name="Hall N."/>
            <person name="Watson M."/>
            <person name="Adriaenssens E.M."/>
            <person name="Foster-Nyarko E."/>
            <person name="Jarju S."/>
            <person name="Secka A."/>
            <person name="Antonio M."/>
            <person name="Oren A."/>
            <person name="Chaudhuri R.R."/>
            <person name="La Ragione R."/>
            <person name="Hildebrand F."/>
            <person name="Pallen M.J."/>
        </authorList>
    </citation>
    <scope>NUCLEOTIDE SEQUENCE</scope>
    <source>
        <strain evidence="21">378</strain>
    </source>
</reference>
<feature type="transmembrane region" description="Helical" evidence="18">
    <location>
        <begin position="383"/>
        <end position="405"/>
    </location>
</feature>
<evidence type="ECO:0000256" key="10">
    <source>
        <dbReference type="ARBA" id="ARBA00022842"/>
    </source>
</evidence>
<evidence type="ECO:0000256" key="15">
    <source>
        <dbReference type="ARBA" id="ARBA00023136"/>
    </source>
</evidence>
<dbReference type="InterPro" id="IPR018303">
    <property type="entry name" value="ATPase_P-typ_P_site"/>
</dbReference>
<evidence type="ECO:0000256" key="1">
    <source>
        <dbReference type="ARBA" id="ARBA00004127"/>
    </source>
</evidence>
<evidence type="ECO:0000256" key="7">
    <source>
        <dbReference type="ARBA" id="ARBA00022741"/>
    </source>
</evidence>
<name>A0A948TH76_9GAMM</name>
<dbReference type="SFLD" id="SFLDS00003">
    <property type="entry name" value="Haloacid_Dehalogenase"/>
    <property type="match status" value="1"/>
</dbReference>
<comment type="similarity">
    <text evidence="2 18">Belongs to the cation transport ATPase (P-type) (TC 3.A.3) family. Type IB subfamily.</text>
</comment>
<dbReference type="Pfam" id="PF00122">
    <property type="entry name" value="E1-E2_ATPase"/>
    <property type="match status" value="1"/>
</dbReference>
<dbReference type="InterPro" id="IPR008250">
    <property type="entry name" value="ATPase_P-typ_transduc_dom_A_sf"/>
</dbReference>
<evidence type="ECO:0000256" key="17">
    <source>
        <dbReference type="ARBA" id="ARBA00047424"/>
    </source>
</evidence>
<dbReference type="PROSITE" id="PS01047">
    <property type="entry name" value="HMA_1"/>
    <property type="match status" value="2"/>
</dbReference>
<keyword evidence="15 18" id="KW-0472">Membrane</keyword>
<evidence type="ECO:0000256" key="4">
    <source>
        <dbReference type="ARBA" id="ARBA00022692"/>
    </source>
</evidence>
<dbReference type="InterPro" id="IPR017969">
    <property type="entry name" value="Heavy-metal-associated_CS"/>
</dbReference>
<dbReference type="GO" id="GO:0043682">
    <property type="term" value="F:P-type divalent copper transporter activity"/>
    <property type="evidence" value="ECO:0007669"/>
    <property type="project" value="UniProtKB-EC"/>
</dbReference>
<evidence type="ECO:0000256" key="12">
    <source>
        <dbReference type="ARBA" id="ARBA00022989"/>
    </source>
</evidence>
<dbReference type="Gene3D" id="2.70.150.10">
    <property type="entry name" value="Calcium-transporting ATPase, cytoplasmic transduction domain A"/>
    <property type="match status" value="1"/>
</dbReference>
<dbReference type="InterPro" id="IPR023298">
    <property type="entry name" value="ATPase_P-typ_TM_dom_sf"/>
</dbReference>
<keyword evidence="11" id="KW-1278">Translocase</keyword>
<dbReference type="AlphaFoldDB" id="A0A948TH76"/>
<dbReference type="PRINTS" id="PR00119">
    <property type="entry name" value="CATATPASE"/>
</dbReference>
<feature type="domain" description="HMA" evidence="20">
    <location>
        <begin position="911"/>
        <end position="976"/>
    </location>
</feature>
<feature type="transmembrane region" description="Helical" evidence="18">
    <location>
        <begin position="192"/>
        <end position="212"/>
    </location>
</feature>
<feature type="transmembrane region" description="Helical" evidence="18">
    <location>
        <begin position="94"/>
        <end position="113"/>
    </location>
</feature>
<dbReference type="FunFam" id="2.70.150.10:FF:000002">
    <property type="entry name" value="Copper-transporting ATPase 1, putative"/>
    <property type="match status" value="1"/>
</dbReference>
<keyword evidence="7 18" id="KW-0547">Nucleotide-binding</keyword>
<dbReference type="InterPro" id="IPR036412">
    <property type="entry name" value="HAD-like_sf"/>
</dbReference>
<dbReference type="InterPro" id="IPR006122">
    <property type="entry name" value="HMA_Cu_ion-bd"/>
</dbReference>
<dbReference type="SUPFAM" id="SSF81665">
    <property type="entry name" value="Calcium ATPase, transmembrane domain M"/>
    <property type="match status" value="1"/>
</dbReference>
<dbReference type="NCBIfam" id="TIGR00003">
    <property type="entry name" value="copper ion binding protein"/>
    <property type="match status" value="2"/>
</dbReference>
<feature type="transmembrane region" description="Helical" evidence="18">
    <location>
        <begin position="716"/>
        <end position="738"/>
    </location>
</feature>
<feature type="transmembrane region" description="Helical" evidence="18">
    <location>
        <begin position="356"/>
        <end position="377"/>
    </location>
</feature>
<dbReference type="InterPro" id="IPR044492">
    <property type="entry name" value="P_typ_ATPase_HD_dom"/>
</dbReference>
<dbReference type="PANTHER" id="PTHR43520">
    <property type="entry name" value="ATP7, ISOFORM B"/>
    <property type="match status" value="1"/>
</dbReference>
<dbReference type="GO" id="GO:0012505">
    <property type="term" value="C:endomembrane system"/>
    <property type="evidence" value="ECO:0007669"/>
    <property type="project" value="UniProtKB-SubCell"/>
</dbReference>
<keyword evidence="9 18" id="KW-0067">ATP-binding</keyword>
<dbReference type="NCBIfam" id="TIGR01494">
    <property type="entry name" value="ATPase_P-type"/>
    <property type="match status" value="2"/>
</dbReference>
<gene>
    <name evidence="21" type="ORF">H9847_08270</name>
</gene>
<evidence type="ECO:0000256" key="8">
    <source>
        <dbReference type="ARBA" id="ARBA00022796"/>
    </source>
</evidence>
<evidence type="ECO:0000256" key="14">
    <source>
        <dbReference type="ARBA" id="ARBA00023065"/>
    </source>
</evidence>
<dbReference type="InterPro" id="IPR036163">
    <property type="entry name" value="HMA_dom_sf"/>
</dbReference>
<dbReference type="EC" id="7.2.2.9" evidence="16"/>
<keyword evidence="4 18" id="KW-0812">Transmembrane</keyword>
<dbReference type="SUPFAM" id="SSF55008">
    <property type="entry name" value="HMA, heavy metal-associated domain"/>
    <property type="match status" value="2"/>
</dbReference>
<evidence type="ECO:0000259" key="20">
    <source>
        <dbReference type="PROSITE" id="PS50846"/>
    </source>
</evidence>
<feature type="domain" description="HMA" evidence="20">
    <location>
        <begin position="5"/>
        <end position="71"/>
    </location>
</feature>
<organism evidence="21 22">
    <name type="scientific">Candidatus Anaerobiospirillum pullicola</name>
    <dbReference type="NCBI Taxonomy" id="2838451"/>
    <lineage>
        <taxon>Bacteria</taxon>
        <taxon>Pseudomonadati</taxon>
        <taxon>Pseudomonadota</taxon>
        <taxon>Gammaproteobacteria</taxon>
        <taxon>Aeromonadales</taxon>
        <taxon>Succinivibrionaceae</taxon>
        <taxon>Anaerobiospirillum</taxon>
    </lineage>
</organism>
<feature type="transmembrane region" description="Helical" evidence="18">
    <location>
        <begin position="159"/>
        <end position="180"/>
    </location>
</feature>
<dbReference type="InterPro" id="IPR023299">
    <property type="entry name" value="ATPase_P-typ_cyto_dom_N"/>
</dbReference>
<evidence type="ECO:0000256" key="2">
    <source>
        <dbReference type="ARBA" id="ARBA00006024"/>
    </source>
</evidence>
<evidence type="ECO:0000313" key="22">
    <source>
        <dbReference type="Proteomes" id="UP000733611"/>
    </source>
</evidence>
<dbReference type="PANTHER" id="PTHR43520:SF8">
    <property type="entry name" value="P-TYPE CU(+) TRANSPORTER"/>
    <property type="match status" value="1"/>
</dbReference>
<dbReference type="Pfam" id="PF00403">
    <property type="entry name" value="HMA"/>
    <property type="match status" value="2"/>
</dbReference>
<keyword evidence="6" id="KW-0677">Repeat</keyword>
<dbReference type="PRINTS" id="PR00943">
    <property type="entry name" value="CUATPASE"/>
</dbReference>
<feature type="region of interest" description="Disordered" evidence="19">
    <location>
        <begin position="806"/>
        <end position="825"/>
    </location>
</feature>
<dbReference type="Proteomes" id="UP000733611">
    <property type="component" value="Unassembled WGS sequence"/>
</dbReference>
<keyword evidence="5 18" id="KW-0479">Metal-binding</keyword>
<dbReference type="GO" id="GO:0005886">
    <property type="term" value="C:plasma membrane"/>
    <property type="evidence" value="ECO:0007669"/>
    <property type="project" value="UniProtKB-SubCell"/>
</dbReference>
<comment type="subcellular location">
    <subcellularLocation>
        <location evidence="18">Cell membrane</location>
    </subcellularLocation>
    <subcellularLocation>
        <location evidence="1">Endomembrane system</location>
        <topology evidence="1">Multi-pass membrane protein</topology>
    </subcellularLocation>
</comment>
<evidence type="ECO:0000256" key="13">
    <source>
        <dbReference type="ARBA" id="ARBA00023008"/>
    </source>
</evidence>
<comment type="caution">
    <text evidence="21">The sequence shown here is derived from an EMBL/GenBank/DDBJ whole genome shotgun (WGS) entry which is preliminary data.</text>
</comment>
<feature type="compositionally biased region" description="Low complexity" evidence="19">
    <location>
        <begin position="875"/>
        <end position="891"/>
    </location>
</feature>
<feature type="transmembrane region" description="Helical" evidence="18">
    <location>
        <begin position="125"/>
        <end position="143"/>
    </location>
</feature>
<comment type="catalytic activity">
    <reaction evidence="17">
        <text>Cu(2+)(in) + ATP + H2O = Cu(2+)(out) + ADP + phosphate + H(+)</text>
        <dbReference type="Rhea" id="RHEA:10376"/>
        <dbReference type="ChEBI" id="CHEBI:15377"/>
        <dbReference type="ChEBI" id="CHEBI:15378"/>
        <dbReference type="ChEBI" id="CHEBI:29036"/>
        <dbReference type="ChEBI" id="CHEBI:30616"/>
        <dbReference type="ChEBI" id="CHEBI:43474"/>
        <dbReference type="ChEBI" id="CHEBI:456216"/>
        <dbReference type="EC" id="7.2.2.9"/>
    </reaction>
</comment>
<dbReference type="CDD" id="cd00371">
    <property type="entry name" value="HMA"/>
    <property type="match status" value="2"/>
</dbReference>
<dbReference type="SFLD" id="SFLDF00027">
    <property type="entry name" value="p-type_atpase"/>
    <property type="match status" value="1"/>
</dbReference>
<keyword evidence="13" id="KW-0186">Copper</keyword>